<dbReference type="InParanoid" id="A0A2Y9E377"/>
<organism evidence="11 12">
    <name type="scientific">Trichechus manatus latirostris</name>
    <name type="common">Florida manatee</name>
    <dbReference type="NCBI Taxonomy" id="127582"/>
    <lineage>
        <taxon>Eukaryota</taxon>
        <taxon>Metazoa</taxon>
        <taxon>Chordata</taxon>
        <taxon>Craniata</taxon>
        <taxon>Vertebrata</taxon>
        <taxon>Euteleostomi</taxon>
        <taxon>Mammalia</taxon>
        <taxon>Eutheria</taxon>
        <taxon>Afrotheria</taxon>
        <taxon>Sirenia</taxon>
        <taxon>Trichechidae</taxon>
        <taxon>Trichechus</taxon>
    </lineage>
</organism>
<dbReference type="GeneID" id="101360609"/>
<evidence type="ECO:0000256" key="9">
    <source>
        <dbReference type="ARBA" id="ARBA00023273"/>
    </source>
</evidence>
<evidence type="ECO:0000256" key="4">
    <source>
        <dbReference type="ARBA" id="ARBA00022737"/>
    </source>
</evidence>
<proteinExistence type="predicted"/>
<evidence type="ECO:0000256" key="8">
    <source>
        <dbReference type="ARBA" id="ARBA00023212"/>
    </source>
</evidence>
<dbReference type="CTD" id="151651"/>
<dbReference type="InterPro" id="IPR011992">
    <property type="entry name" value="EF-hand-dom_pair"/>
</dbReference>
<dbReference type="STRING" id="127582.A0A2Y9E377"/>
<dbReference type="InterPro" id="IPR002048">
    <property type="entry name" value="EF_hand_dom"/>
</dbReference>
<keyword evidence="4" id="KW-0677">Repeat</keyword>
<evidence type="ECO:0000313" key="12">
    <source>
        <dbReference type="RefSeq" id="XP_004385349.1"/>
    </source>
</evidence>
<keyword evidence="2" id="KW-0963">Cytoplasm</keyword>
<dbReference type="Pfam" id="PF25325">
    <property type="entry name" value="EF-hand_EFHB_C"/>
    <property type="match status" value="1"/>
</dbReference>
<dbReference type="SUPFAM" id="SSF47473">
    <property type="entry name" value="EF-hand"/>
    <property type="match status" value="1"/>
</dbReference>
<sequence length="881" mass="98359">MCSFLKVGSPKGVETPRELRTSLEPGAAFPSEMSAFGGMKVSGGKSLSSKVGLIHQGKDDLGDRRVLVGTQSPTELGLGVGLGKEDSRWSESAMVNNKYEKRMGPQGTKSPLSKGLEMGLEKQNISGLGLKVPTKWGDLGVNKISVSPETKPSLAMSPGRMGLENECLLAGCPHGRIIQPPLGMECRSPQVLESRRGPVVSAPEGIEASVGKQPALGVEPRQELEKDSTCVVMKPSAEMTHPVEVDTGLPQPEEPEPQMGLVIEPLVCQFARQPEEKKEEAENIELEVEPPHCIRPIYSGKFFDRTPHWPSAGKVTPIGYRVANCLTEKLPRLITPPEAKKFFNFRYPPAGAERVFYGRANDPQIAPNLTHGIKSRSSIPANMLINPQPITTFQQKIKDEKESIYFSHQRAPLGKSHDQTAGLPKGMDVINTTFGTAVIREFSARDVVNPPKSYEEVLKEGKEGHDLYIVSHNDYDVGEVKNRKYNPASFHRFGLYGVPTPHFNDGRTMAKTLYWLHELQMKRGAKVVSKRVDDFKEKFQHKLGRVLDPIAETMNVPPDHTFGACLRPEEYGAGDLIHNRLPGEYLRGKDRQRAMLAAVRHHLKKVNCQNFDTLLAAFKHYDKKGDGMIDKAELQEACDQANLHLDEKLLDQLFNYCDVDKDGMINYLEFANFLNWKDKLPLKEYEERVIIKGRKQDCTNLTEANVQESVPTLLIKPDDIILKEPGSSEKTLRTLLRPSDKVSNEYKTSSSEINAVVGAVPSTCYPIYGVPTIRSDIPAPRIRRVSDRTNYGEEGNAYSLLHPTIFSQKGVFERDFFKTRSKEEIAQILCNIGIKLSDEEFENVWNLASKKHQSGEVCVESIRNVLDELQHADRIKCKTTM</sequence>
<dbReference type="PROSITE" id="PS00018">
    <property type="entry name" value="EF_HAND_1"/>
    <property type="match status" value="1"/>
</dbReference>
<dbReference type="RefSeq" id="XP_004385349.1">
    <property type="nucleotide sequence ID" value="XM_004385292.1"/>
</dbReference>
<evidence type="ECO:0000313" key="11">
    <source>
        <dbReference type="Proteomes" id="UP000248480"/>
    </source>
</evidence>
<gene>
    <name evidence="12" type="primary">EFHB</name>
</gene>
<evidence type="ECO:0000256" key="6">
    <source>
        <dbReference type="ARBA" id="ARBA00022846"/>
    </source>
</evidence>
<accession>A0A2Y9E377</accession>
<evidence type="ECO:0000256" key="5">
    <source>
        <dbReference type="ARBA" id="ARBA00022837"/>
    </source>
</evidence>
<dbReference type="FunFam" id="1.10.238.10:FF:000308">
    <property type="entry name" value="EF-hand domain family member B"/>
    <property type="match status" value="1"/>
</dbReference>
<feature type="domain" description="EF-hand" evidence="10">
    <location>
        <begin position="645"/>
        <end position="680"/>
    </location>
</feature>
<dbReference type="InterPro" id="IPR040193">
    <property type="entry name" value="EFHC1/EFHC2/EFHB"/>
</dbReference>
<dbReference type="Pfam" id="PF13499">
    <property type="entry name" value="EF-hand_7"/>
    <property type="match status" value="1"/>
</dbReference>
<dbReference type="Gene3D" id="1.10.238.10">
    <property type="entry name" value="EF-hand"/>
    <property type="match status" value="1"/>
</dbReference>
<dbReference type="Proteomes" id="UP000248480">
    <property type="component" value="Unplaced"/>
</dbReference>
<dbReference type="KEGG" id="tmu:101360609"/>
<dbReference type="CDD" id="cd00051">
    <property type="entry name" value="EFh"/>
    <property type="match status" value="1"/>
</dbReference>
<evidence type="ECO:0000259" key="10">
    <source>
        <dbReference type="PROSITE" id="PS50222"/>
    </source>
</evidence>
<dbReference type="PANTHER" id="PTHR12086:SF12">
    <property type="entry name" value="EF-HAND DOMAIN-CONTAINING FAMILY MEMBER B"/>
    <property type="match status" value="1"/>
</dbReference>
<dbReference type="OrthoDB" id="2096280at2759"/>
<dbReference type="AlphaFoldDB" id="A0A2Y9E377"/>
<dbReference type="FunCoup" id="A0A2Y9E377">
    <property type="interactions" value="36"/>
</dbReference>
<evidence type="ECO:0000256" key="7">
    <source>
        <dbReference type="ARBA" id="ARBA00023069"/>
    </source>
</evidence>
<dbReference type="PROSITE" id="PS50222">
    <property type="entry name" value="EF_HAND_2"/>
    <property type="match status" value="2"/>
</dbReference>
<keyword evidence="3" id="KW-0479">Metal-binding</keyword>
<evidence type="ECO:0000256" key="3">
    <source>
        <dbReference type="ARBA" id="ARBA00022723"/>
    </source>
</evidence>
<name>A0A2Y9E377_TRIMA</name>
<feature type="domain" description="EF-hand" evidence="10">
    <location>
        <begin position="609"/>
        <end position="644"/>
    </location>
</feature>
<protein>
    <submittedName>
        <fullName evidence="12">EF-hand domain-containing family member B</fullName>
    </submittedName>
</protein>
<comment type="subcellular location">
    <subcellularLocation>
        <location evidence="1">Cytoplasm</location>
        <location evidence="1">Cytoskeleton</location>
        <location evidence="1">Flagellum axoneme</location>
    </subcellularLocation>
</comment>
<keyword evidence="6" id="KW-0282">Flagellum</keyword>
<keyword evidence="7" id="KW-0969">Cilium</keyword>
<dbReference type="GO" id="GO:0005879">
    <property type="term" value="C:axonemal microtubule"/>
    <property type="evidence" value="ECO:0007669"/>
    <property type="project" value="UniProtKB-ARBA"/>
</dbReference>
<dbReference type="SMART" id="SM00054">
    <property type="entry name" value="EFh"/>
    <property type="match status" value="2"/>
</dbReference>
<reference evidence="12" key="1">
    <citation type="submission" date="2025-08" db="UniProtKB">
        <authorList>
            <consortium name="RefSeq"/>
        </authorList>
    </citation>
    <scope>IDENTIFICATION</scope>
</reference>
<keyword evidence="8" id="KW-0206">Cytoskeleton</keyword>
<dbReference type="GO" id="GO:0005509">
    <property type="term" value="F:calcium ion binding"/>
    <property type="evidence" value="ECO:0007669"/>
    <property type="project" value="InterPro"/>
</dbReference>
<dbReference type="InterPro" id="IPR057428">
    <property type="entry name" value="EFHB_EF-hand_C"/>
</dbReference>
<evidence type="ECO:0000256" key="1">
    <source>
        <dbReference type="ARBA" id="ARBA00004611"/>
    </source>
</evidence>
<dbReference type="InterPro" id="IPR018247">
    <property type="entry name" value="EF_Hand_1_Ca_BS"/>
</dbReference>
<keyword evidence="11" id="KW-1185">Reference proteome</keyword>
<dbReference type="PANTHER" id="PTHR12086">
    <property type="entry name" value="EF-HAND DOMAIN C-TERMINAL CONTAINING PROTEIN"/>
    <property type="match status" value="1"/>
</dbReference>
<evidence type="ECO:0000256" key="2">
    <source>
        <dbReference type="ARBA" id="ARBA00022490"/>
    </source>
</evidence>
<keyword evidence="5" id="KW-0106">Calcium</keyword>
<keyword evidence="9" id="KW-0966">Cell projection</keyword>